<evidence type="ECO:0000313" key="2">
    <source>
        <dbReference type="Proteomes" id="UP000054630"/>
    </source>
</evidence>
<name>A0A0V0SJR7_9BILA</name>
<reference evidence="1 2" key="1">
    <citation type="submission" date="2015-01" db="EMBL/GenBank/DDBJ databases">
        <title>Evolution of Trichinella species and genotypes.</title>
        <authorList>
            <person name="Korhonen P.K."/>
            <person name="Edoardo P."/>
            <person name="Giuseppe L.R."/>
            <person name="Gasser R.B."/>
        </authorList>
    </citation>
    <scope>NUCLEOTIDE SEQUENCE [LARGE SCALE GENOMIC DNA]</scope>
    <source>
        <strain evidence="1">ISS37</strain>
    </source>
</reference>
<protein>
    <submittedName>
        <fullName evidence="1">Uncharacterized protein</fullName>
    </submittedName>
</protein>
<dbReference type="AlphaFoldDB" id="A0A0V0SJR7"/>
<gene>
    <name evidence="1" type="ORF">T07_8003</name>
</gene>
<sequence>MYKSRFGFIFIRHLRLCLMTLKRSFHFPLSSDKLSTYKRHQKCNFKLRIMNLNFKFTNALLLNIKGSDLKSARNISSPILACFQSSDRSAQSYRFS</sequence>
<dbReference type="Proteomes" id="UP000054630">
    <property type="component" value="Unassembled WGS sequence"/>
</dbReference>
<keyword evidence="2" id="KW-1185">Reference proteome</keyword>
<accession>A0A0V0SJR7</accession>
<comment type="caution">
    <text evidence="1">The sequence shown here is derived from an EMBL/GenBank/DDBJ whole genome shotgun (WGS) entry which is preliminary data.</text>
</comment>
<evidence type="ECO:0000313" key="1">
    <source>
        <dbReference type="EMBL" id="KRX27071.1"/>
    </source>
</evidence>
<proteinExistence type="predicted"/>
<dbReference type="EMBL" id="JYDL01000005">
    <property type="protein sequence ID" value="KRX27071.1"/>
    <property type="molecule type" value="Genomic_DNA"/>
</dbReference>
<organism evidence="1 2">
    <name type="scientific">Trichinella nelsoni</name>
    <dbReference type="NCBI Taxonomy" id="6336"/>
    <lineage>
        <taxon>Eukaryota</taxon>
        <taxon>Metazoa</taxon>
        <taxon>Ecdysozoa</taxon>
        <taxon>Nematoda</taxon>
        <taxon>Enoplea</taxon>
        <taxon>Dorylaimia</taxon>
        <taxon>Trichinellida</taxon>
        <taxon>Trichinellidae</taxon>
        <taxon>Trichinella</taxon>
    </lineage>
</organism>